<proteinExistence type="predicted"/>
<organism evidence="1 2">
    <name type="scientific">Malus domestica</name>
    <name type="common">Apple</name>
    <name type="synonym">Pyrus malus</name>
    <dbReference type="NCBI Taxonomy" id="3750"/>
    <lineage>
        <taxon>Eukaryota</taxon>
        <taxon>Viridiplantae</taxon>
        <taxon>Streptophyta</taxon>
        <taxon>Embryophyta</taxon>
        <taxon>Tracheophyta</taxon>
        <taxon>Spermatophyta</taxon>
        <taxon>Magnoliopsida</taxon>
        <taxon>eudicotyledons</taxon>
        <taxon>Gunneridae</taxon>
        <taxon>Pentapetalae</taxon>
        <taxon>rosids</taxon>
        <taxon>fabids</taxon>
        <taxon>Rosales</taxon>
        <taxon>Rosaceae</taxon>
        <taxon>Amygdaloideae</taxon>
        <taxon>Maleae</taxon>
        <taxon>Malus</taxon>
    </lineage>
</organism>
<sequence length="150" mass="16914">MAGTKDQGEPTFPAKLKPDLSCGDQPDCPNKTQKLEVPDNNCCISDLASQGTKKFDLNCGNLPDCPNKTQKLEVLNNNCFHTCGFMDAGRVFLRQNPVNVKWGFMGFVYWVNYVNGLLNFVEREMSRFRGILQASLNATKKDAWPFDIDR</sequence>
<accession>A0A498H8B3</accession>
<comment type="caution">
    <text evidence="1">The sequence shown here is derived from an EMBL/GenBank/DDBJ whole genome shotgun (WGS) entry which is preliminary data.</text>
</comment>
<dbReference type="Proteomes" id="UP000290289">
    <property type="component" value="Chromosome 17"/>
</dbReference>
<keyword evidence="2" id="KW-1185">Reference proteome</keyword>
<protein>
    <submittedName>
        <fullName evidence="1">Uncharacterized protein</fullName>
    </submittedName>
</protein>
<dbReference type="EMBL" id="RDQH01000343">
    <property type="protein sequence ID" value="RXH67606.1"/>
    <property type="molecule type" value="Genomic_DNA"/>
</dbReference>
<evidence type="ECO:0000313" key="1">
    <source>
        <dbReference type="EMBL" id="RXH67606.1"/>
    </source>
</evidence>
<name>A0A498H8B3_MALDO</name>
<dbReference type="AlphaFoldDB" id="A0A498H8B3"/>
<reference evidence="1 2" key="1">
    <citation type="submission" date="2018-10" db="EMBL/GenBank/DDBJ databases">
        <title>A high-quality apple genome assembly.</title>
        <authorList>
            <person name="Hu J."/>
        </authorList>
    </citation>
    <scope>NUCLEOTIDE SEQUENCE [LARGE SCALE GENOMIC DNA]</scope>
    <source>
        <strain evidence="2">cv. HFTH1</strain>
        <tissue evidence="1">Young leaf</tissue>
    </source>
</reference>
<gene>
    <name evidence="1" type="ORF">DVH24_027753</name>
</gene>
<evidence type="ECO:0000313" key="2">
    <source>
        <dbReference type="Proteomes" id="UP000290289"/>
    </source>
</evidence>